<dbReference type="Proteomes" id="UP001374584">
    <property type="component" value="Unassembled WGS sequence"/>
</dbReference>
<reference evidence="1 2" key="1">
    <citation type="submission" date="2024-01" db="EMBL/GenBank/DDBJ databases">
        <title>The genomes of 5 underutilized Papilionoideae crops provide insights into root nodulation and disease resistanc.</title>
        <authorList>
            <person name="Jiang F."/>
        </authorList>
    </citation>
    <scope>NUCLEOTIDE SEQUENCE [LARGE SCALE GENOMIC DNA]</scope>
    <source>
        <strain evidence="1">JINMINGXINNONG_FW02</strain>
        <tissue evidence="1">Leaves</tissue>
    </source>
</reference>
<gene>
    <name evidence="1" type="ORF">VNO80_03661</name>
</gene>
<evidence type="ECO:0000313" key="1">
    <source>
        <dbReference type="EMBL" id="KAK7378223.1"/>
    </source>
</evidence>
<protein>
    <submittedName>
        <fullName evidence="1">Uncharacterized protein</fullName>
    </submittedName>
</protein>
<organism evidence="1 2">
    <name type="scientific">Phaseolus coccineus</name>
    <name type="common">Scarlet runner bean</name>
    <name type="synonym">Phaseolus multiflorus</name>
    <dbReference type="NCBI Taxonomy" id="3886"/>
    <lineage>
        <taxon>Eukaryota</taxon>
        <taxon>Viridiplantae</taxon>
        <taxon>Streptophyta</taxon>
        <taxon>Embryophyta</taxon>
        <taxon>Tracheophyta</taxon>
        <taxon>Spermatophyta</taxon>
        <taxon>Magnoliopsida</taxon>
        <taxon>eudicotyledons</taxon>
        <taxon>Gunneridae</taxon>
        <taxon>Pentapetalae</taxon>
        <taxon>rosids</taxon>
        <taxon>fabids</taxon>
        <taxon>Fabales</taxon>
        <taxon>Fabaceae</taxon>
        <taxon>Papilionoideae</taxon>
        <taxon>50 kb inversion clade</taxon>
        <taxon>NPAAA clade</taxon>
        <taxon>indigoferoid/millettioid clade</taxon>
        <taxon>Phaseoleae</taxon>
        <taxon>Phaseolus</taxon>
    </lineage>
</organism>
<dbReference type="EMBL" id="JAYMYR010000002">
    <property type="protein sequence ID" value="KAK7378223.1"/>
    <property type="molecule type" value="Genomic_DNA"/>
</dbReference>
<name>A0AAN9NWG5_PHACN</name>
<dbReference type="AlphaFoldDB" id="A0AAN9NWG5"/>
<evidence type="ECO:0000313" key="2">
    <source>
        <dbReference type="Proteomes" id="UP001374584"/>
    </source>
</evidence>
<keyword evidence="2" id="KW-1185">Reference proteome</keyword>
<accession>A0AAN9NWG5</accession>
<sequence>MAFCEKFQVPTSSVLHCMSSDFHLFYLIKHPVNFCWVLSLSEFTVLTLLNSNHTSLIYATRMHNEWGRTKSGETTIQIFLGFSPNQLLPTFSNSVDSTESNVPKQ</sequence>
<comment type="caution">
    <text evidence="1">The sequence shown here is derived from an EMBL/GenBank/DDBJ whole genome shotgun (WGS) entry which is preliminary data.</text>
</comment>
<proteinExistence type="predicted"/>